<reference evidence="11" key="1">
    <citation type="submission" date="2016-10" db="EMBL/GenBank/DDBJ databases">
        <authorList>
            <person name="Varghese N."/>
            <person name="Submissions S."/>
        </authorList>
    </citation>
    <scope>NUCLEOTIDE SEQUENCE [LARGE SCALE GENOMIC DNA]</scope>
    <source>
        <strain evidence="11">DSM 3669</strain>
    </source>
</reference>
<dbReference type="AlphaFoldDB" id="A0A1I6CUA4"/>
<gene>
    <name evidence="10" type="ORF">SAMN05660706_10255</name>
</gene>
<keyword evidence="7 8" id="KW-0472">Membrane</keyword>
<keyword evidence="3" id="KW-1003">Cell membrane</keyword>
<dbReference type="RefSeq" id="WP_092481732.1">
    <property type="nucleotide sequence ID" value="NZ_FOYM01000002.1"/>
</dbReference>
<organism evidence="10 11">
    <name type="scientific">Desulfoscipio geothermicus DSM 3669</name>
    <dbReference type="NCBI Taxonomy" id="1121426"/>
    <lineage>
        <taxon>Bacteria</taxon>
        <taxon>Bacillati</taxon>
        <taxon>Bacillota</taxon>
        <taxon>Clostridia</taxon>
        <taxon>Eubacteriales</taxon>
        <taxon>Desulfallaceae</taxon>
        <taxon>Desulfoscipio</taxon>
    </lineage>
</organism>
<accession>A0A1I6CUA4</accession>
<dbReference type="PROSITE" id="PS50850">
    <property type="entry name" value="MFS"/>
    <property type="match status" value="1"/>
</dbReference>
<feature type="transmembrane region" description="Helical" evidence="8">
    <location>
        <begin position="157"/>
        <end position="176"/>
    </location>
</feature>
<evidence type="ECO:0000313" key="10">
    <source>
        <dbReference type="EMBL" id="SFQ96768.1"/>
    </source>
</evidence>
<feature type="transmembrane region" description="Helical" evidence="8">
    <location>
        <begin position="234"/>
        <end position="253"/>
    </location>
</feature>
<evidence type="ECO:0000256" key="8">
    <source>
        <dbReference type="SAM" id="Phobius"/>
    </source>
</evidence>
<dbReference type="PANTHER" id="PTHR23522:SF10">
    <property type="entry name" value="3-PHENYLPROPIONIC ACID TRANSPORTER-RELATED"/>
    <property type="match status" value="1"/>
</dbReference>
<evidence type="ECO:0000259" key="9">
    <source>
        <dbReference type="PROSITE" id="PS50850"/>
    </source>
</evidence>
<feature type="transmembrane region" description="Helical" evidence="8">
    <location>
        <begin position="7"/>
        <end position="27"/>
    </location>
</feature>
<evidence type="ECO:0000256" key="5">
    <source>
        <dbReference type="ARBA" id="ARBA00022692"/>
    </source>
</evidence>
<dbReference type="OrthoDB" id="85643at2"/>
<feature type="transmembrane region" description="Helical" evidence="8">
    <location>
        <begin position="260"/>
        <end position="277"/>
    </location>
</feature>
<dbReference type="InterPro" id="IPR026032">
    <property type="entry name" value="HcaT-like"/>
</dbReference>
<feature type="domain" description="Major facilitator superfamily (MFS) profile" evidence="9">
    <location>
        <begin position="194"/>
        <end position="384"/>
    </location>
</feature>
<evidence type="ECO:0000256" key="2">
    <source>
        <dbReference type="ARBA" id="ARBA00022448"/>
    </source>
</evidence>
<feature type="transmembrane region" description="Helical" evidence="8">
    <location>
        <begin position="283"/>
        <end position="302"/>
    </location>
</feature>
<dbReference type="NCBIfam" id="NF037955">
    <property type="entry name" value="mfs"/>
    <property type="match status" value="1"/>
</dbReference>
<dbReference type="PANTHER" id="PTHR23522">
    <property type="entry name" value="BLL5896 PROTEIN"/>
    <property type="match status" value="1"/>
</dbReference>
<dbReference type="GO" id="GO:0005886">
    <property type="term" value="C:plasma membrane"/>
    <property type="evidence" value="ECO:0007669"/>
    <property type="project" value="UniProtKB-SubCell"/>
</dbReference>
<evidence type="ECO:0000313" key="11">
    <source>
        <dbReference type="Proteomes" id="UP000199584"/>
    </source>
</evidence>
<feature type="transmembrane region" description="Helical" evidence="8">
    <location>
        <begin position="97"/>
        <end position="118"/>
    </location>
</feature>
<keyword evidence="5 8" id="KW-0812">Transmembrane</keyword>
<comment type="subcellular location">
    <subcellularLocation>
        <location evidence="1">Cell inner membrane</location>
        <topology evidence="1">Multi-pass membrane protein</topology>
    </subcellularLocation>
</comment>
<feature type="transmembrane region" description="Helical" evidence="8">
    <location>
        <begin position="197"/>
        <end position="222"/>
    </location>
</feature>
<sequence>MYWKIKLLVFLYFSTIGILLPFLPLLLQSRGLDAGQIGILLAIGPFVSMLVQSPWGYLSDRLQTVRKVIILQISVTFLLSLVLFQLHSFYWLIPVMFLFYAFAWPPIPLLDCLVLATIREAGGSFGSYRLWGSLGFALTALAAGTTLAAVGIERVNYIYQGLLLLALLLAFLAHDAPPAGRPATPAQLGALVGRREVLAFLLFIALISTTNKANDAFLGIYIHELGGTEAEVGWAWTVGPLSEVPVFALSGLLFARFNELALLALAAAIYSLRWFLFTTTGDSYAVILIQLLHGLSFGLFYMSAVSYISKIVPPELRASGQGLLSTFAGGVAGIAGSLLGGFVMDEMGSRYLYYSCSLLALPAIVAFAALAVKRRHGSAISRAN</sequence>
<dbReference type="STRING" id="39060.SAMN05660706_10255"/>
<protein>
    <submittedName>
        <fullName evidence="10">MFS transporter, PPP family, 3-phenylpropionic acid transporter</fullName>
    </submittedName>
</protein>
<feature type="transmembrane region" description="Helical" evidence="8">
    <location>
        <begin position="70"/>
        <end position="91"/>
    </location>
</feature>
<feature type="transmembrane region" description="Helical" evidence="8">
    <location>
        <begin position="323"/>
        <end position="345"/>
    </location>
</feature>
<evidence type="ECO:0000256" key="6">
    <source>
        <dbReference type="ARBA" id="ARBA00022989"/>
    </source>
</evidence>
<keyword evidence="2" id="KW-0813">Transport</keyword>
<dbReference type="GO" id="GO:0015528">
    <property type="term" value="F:lactose:proton symporter activity"/>
    <property type="evidence" value="ECO:0007669"/>
    <property type="project" value="TreeGrafter"/>
</dbReference>
<feature type="transmembrane region" description="Helical" evidence="8">
    <location>
        <begin position="130"/>
        <end position="151"/>
    </location>
</feature>
<dbReference type="SUPFAM" id="SSF103473">
    <property type="entry name" value="MFS general substrate transporter"/>
    <property type="match status" value="1"/>
</dbReference>
<feature type="transmembrane region" description="Helical" evidence="8">
    <location>
        <begin position="39"/>
        <end position="58"/>
    </location>
</feature>
<evidence type="ECO:0000256" key="1">
    <source>
        <dbReference type="ARBA" id="ARBA00004429"/>
    </source>
</evidence>
<dbReference type="PIRSF" id="PIRSF004925">
    <property type="entry name" value="HcaT"/>
    <property type="match status" value="1"/>
</dbReference>
<feature type="transmembrane region" description="Helical" evidence="8">
    <location>
        <begin position="351"/>
        <end position="372"/>
    </location>
</feature>
<keyword evidence="4" id="KW-0997">Cell inner membrane</keyword>
<evidence type="ECO:0000256" key="4">
    <source>
        <dbReference type="ARBA" id="ARBA00022519"/>
    </source>
</evidence>
<dbReference type="GO" id="GO:0030395">
    <property type="term" value="F:lactose binding"/>
    <property type="evidence" value="ECO:0007669"/>
    <property type="project" value="TreeGrafter"/>
</dbReference>
<keyword evidence="11" id="KW-1185">Reference proteome</keyword>
<dbReference type="InterPro" id="IPR036259">
    <property type="entry name" value="MFS_trans_sf"/>
</dbReference>
<evidence type="ECO:0000256" key="3">
    <source>
        <dbReference type="ARBA" id="ARBA00022475"/>
    </source>
</evidence>
<dbReference type="Proteomes" id="UP000199584">
    <property type="component" value="Unassembled WGS sequence"/>
</dbReference>
<proteinExistence type="predicted"/>
<evidence type="ECO:0000256" key="7">
    <source>
        <dbReference type="ARBA" id="ARBA00023136"/>
    </source>
</evidence>
<dbReference type="EMBL" id="FOYM01000002">
    <property type="protein sequence ID" value="SFQ96768.1"/>
    <property type="molecule type" value="Genomic_DNA"/>
</dbReference>
<dbReference type="InterPro" id="IPR020846">
    <property type="entry name" value="MFS_dom"/>
</dbReference>
<keyword evidence="6 8" id="KW-1133">Transmembrane helix</keyword>
<dbReference type="Gene3D" id="1.20.1250.20">
    <property type="entry name" value="MFS general substrate transporter like domains"/>
    <property type="match status" value="2"/>
</dbReference>
<dbReference type="InterPro" id="IPR024989">
    <property type="entry name" value="MFS_assoc_dom"/>
</dbReference>
<name>A0A1I6CUA4_9FIRM</name>
<dbReference type="Pfam" id="PF12832">
    <property type="entry name" value="MFS_1_like"/>
    <property type="match status" value="1"/>
</dbReference>